<accession>A0A382LY29</accession>
<organism evidence="2">
    <name type="scientific">marine metagenome</name>
    <dbReference type="NCBI Taxonomy" id="408172"/>
    <lineage>
        <taxon>unclassified sequences</taxon>
        <taxon>metagenomes</taxon>
        <taxon>ecological metagenomes</taxon>
    </lineage>
</organism>
<reference evidence="2" key="1">
    <citation type="submission" date="2018-05" db="EMBL/GenBank/DDBJ databases">
        <authorList>
            <person name="Lanie J.A."/>
            <person name="Ng W.-L."/>
            <person name="Kazmierczak K.M."/>
            <person name="Andrzejewski T.M."/>
            <person name="Davidsen T.M."/>
            <person name="Wayne K.J."/>
            <person name="Tettelin H."/>
            <person name="Glass J.I."/>
            <person name="Rusch D."/>
            <person name="Podicherti R."/>
            <person name="Tsui H.-C.T."/>
            <person name="Winkler M.E."/>
        </authorList>
    </citation>
    <scope>NUCLEOTIDE SEQUENCE</scope>
</reference>
<feature type="region of interest" description="Disordered" evidence="1">
    <location>
        <begin position="43"/>
        <end position="66"/>
    </location>
</feature>
<proteinExistence type="predicted"/>
<feature type="non-terminal residue" evidence="2">
    <location>
        <position position="1"/>
    </location>
</feature>
<dbReference type="EMBL" id="UINC01089964">
    <property type="protein sequence ID" value="SVC41490.1"/>
    <property type="molecule type" value="Genomic_DNA"/>
</dbReference>
<dbReference type="AlphaFoldDB" id="A0A382LY29"/>
<protein>
    <submittedName>
        <fullName evidence="2">Uncharacterized protein</fullName>
    </submittedName>
</protein>
<gene>
    <name evidence="2" type="ORF">METZ01_LOCUS294344</name>
</gene>
<evidence type="ECO:0000313" key="2">
    <source>
        <dbReference type="EMBL" id="SVC41490.1"/>
    </source>
</evidence>
<feature type="compositionally biased region" description="Low complexity" evidence="1">
    <location>
        <begin position="43"/>
        <end position="55"/>
    </location>
</feature>
<feature type="compositionally biased region" description="Polar residues" evidence="1">
    <location>
        <begin position="56"/>
        <end position="66"/>
    </location>
</feature>
<evidence type="ECO:0000256" key="1">
    <source>
        <dbReference type="SAM" id="MobiDB-lite"/>
    </source>
</evidence>
<sequence length="267" mass="29465">VKKKKILRFAILSGLIFNISVSCAKKDDDEKVSTTTSYTAANTTCNSSTTTPTVSESDVMSPTSGVQSQLVGHYTPTKYIKVADYNIHVFGTDNVSNWMMVHTHEMARNIVGSLLSTVDQQKFSDHQIFVITDNDPSIGTTSGQRNTGSAKYTVMNQVLVCATAVDTIRPNDAAVYRAWDTPIHEFGHSIHEALDILDTFIVLEATKNSNYDENLKNEYFAWAIENWFDANLDGSCGSSTTQDFESGYLATKSSTNNIWKANCQGRP</sequence>
<name>A0A382LY29_9ZZZZ</name>